<comment type="caution">
    <text evidence="7">The sequence shown here is derived from an EMBL/GenBank/DDBJ whole genome shotgun (WGS) entry which is preliminary data.</text>
</comment>
<keyword evidence="3 5" id="KW-1133">Transmembrane helix</keyword>
<keyword evidence="2 5" id="KW-0812">Transmembrane</keyword>
<evidence type="ECO:0000256" key="4">
    <source>
        <dbReference type="ARBA" id="ARBA00023136"/>
    </source>
</evidence>
<name>A0A1E8PL09_9BURK</name>
<evidence type="ECO:0000256" key="1">
    <source>
        <dbReference type="ARBA" id="ARBA00004370"/>
    </source>
</evidence>
<dbReference type="GO" id="GO:0016020">
    <property type="term" value="C:membrane"/>
    <property type="evidence" value="ECO:0007669"/>
    <property type="project" value="UniProtKB-SubCell"/>
</dbReference>
<protein>
    <recommendedName>
        <fullName evidence="6">TMEM205-like domain-containing protein</fullName>
    </recommendedName>
</protein>
<dbReference type="InterPro" id="IPR025423">
    <property type="entry name" value="TMEM205-like"/>
</dbReference>
<dbReference type="Proteomes" id="UP000092634">
    <property type="component" value="Unassembled WGS sequence"/>
</dbReference>
<evidence type="ECO:0000256" key="5">
    <source>
        <dbReference type="SAM" id="Phobius"/>
    </source>
</evidence>
<feature type="transmembrane region" description="Helical" evidence="5">
    <location>
        <begin position="79"/>
        <end position="105"/>
    </location>
</feature>
<sequence>MMLSRLRLLVATLWAGSLWTIGFIVAPTLFGTLSDRVLAGNIAGSMFRAEAWLSFACAVVLLALLQWGAGALELKRRRLLAALVLSMLVCALLSHFGITPLMAALKAQAQGSSGIMDEAMRSRFGMLHGVSTLIFAVQSLLAGVLIWKQQ</sequence>
<accession>A0A1E8PL09</accession>
<dbReference type="Pfam" id="PF13664">
    <property type="entry name" value="DUF4149"/>
    <property type="match status" value="1"/>
</dbReference>
<evidence type="ECO:0000313" key="8">
    <source>
        <dbReference type="Proteomes" id="UP000092634"/>
    </source>
</evidence>
<evidence type="ECO:0000259" key="6">
    <source>
        <dbReference type="Pfam" id="PF13664"/>
    </source>
</evidence>
<gene>
    <name evidence="7" type="ORF">BA896_017620</name>
</gene>
<feature type="transmembrane region" description="Helical" evidence="5">
    <location>
        <begin position="125"/>
        <end position="147"/>
    </location>
</feature>
<reference evidence="7 8" key="1">
    <citation type="submission" date="2016-10" db="EMBL/GenBank/DDBJ databases">
        <title>Updated version of Genome Assembly of Janthinobacterium lividum ERGS5:01.</title>
        <authorList>
            <person name="Kumar R."/>
            <person name="Acharya V."/>
            <person name="Singh D."/>
        </authorList>
    </citation>
    <scope>NUCLEOTIDE SEQUENCE [LARGE SCALE GENOMIC DNA]</scope>
    <source>
        <strain evidence="7 8">ERGS5:01</strain>
    </source>
</reference>
<comment type="subcellular location">
    <subcellularLocation>
        <location evidence="1">Membrane</location>
    </subcellularLocation>
</comment>
<dbReference type="AlphaFoldDB" id="A0A1E8PL09"/>
<feature type="domain" description="TMEM205-like" evidence="6">
    <location>
        <begin position="9"/>
        <end position="109"/>
    </location>
</feature>
<evidence type="ECO:0000256" key="3">
    <source>
        <dbReference type="ARBA" id="ARBA00022989"/>
    </source>
</evidence>
<keyword evidence="4 5" id="KW-0472">Membrane</keyword>
<evidence type="ECO:0000256" key="2">
    <source>
        <dbReference type="ARBA" id="ARBA00022692"/>
    </source>
</evidence>
<proteinExistence type="predicted"/>
<organism evidence="7 8">
    <name type="scientific">Janthinobacterium lividum</name>
    <dbReference type="NCBI Taxonomy" id="29581"/>
    <lineage>
        <taxon>Bacteria</taxon>
        <taxon>Pseudomonadati</taxon>
        <taxon>Pseudomonadota</taxon>
        <taxon>Betaproteobacteria</taxon>
        <taxon>Burkholderiales</taxon>
        <taxon>Oxalobacteraceae</taxon>
        <taxon>Janthinobacterium</taxon>
    </lineage>
</organism>
<dbReference type="EMBL" id="MAQB02000009">
    <property type="protein sequence ID" value="OFJ46916.1"/>
    <property type="molecule type" value="Genomic_DNA"/>
</dbReference>
<feature type="transmembrane region" description="Helical" evidence="5">
    <location>
        <begin position="49"/>
        <end position="67"/>
    </location>
</feature>
<evidence type="ECO:0000313" key="7">
    <source>
        <dbReference type="EMBL" id="OFJ46916.1"/>
    </source>
</evidence>